<dbReference type="OrthoDB" id="10325879at2759"/>
<comment type="caution">
    <text evidence="1">The sequence shown here is derived from an EMBL/GenBank/DDBJ whole genome shotgun (WGS) entry which is preliminary data.</text>
</comment>
<dbReference type="Proteomes" id="UP000696280">
    <property type="component" value="Unassembled WGS sequence"/>
</dbReference>
<sequence length="268" mass="31050">MDLPSKPRSQASAIIIPGHDEASHTPPTFLTLPYDCRHMILKYLLVNPYPLRPRYRKVMRYRISGVGLADIAVLCRQIHDEAYEVYFNYNVFYFGDIPHLDVSFSTFFRKNTTTRLIRHIACELVTPKMFAENGESLFHAAFEKAHYHFATVLQKLSWLHSMRDVMHVQSLELIARTPFLFAFCVDHTEMYANNGTHQEDFSAFFRSEIEADKTELARLRTLSGIRVTWVQMPRKTSTPPGPSLLCMWNVIKYLNEICDAITPGTKIR</sequence>
<evidence type="ECO:0008006" key="3">
    <source>
        <dbReference type="Google" id="ProtNLM"/>
    </source>
</evidence>
<dbReference type="EMBL" id="CAJVRL010000103">
    <property type="protein sequence ID" value="CAG8960759.1"/>
    <property type="molecule type" value="Genomic_DNA"/>
</dbReference>
<evidence type="ECO:0000313" key="1">
    <source>
        <dbReference type="EMBL" id="CAG8960759.1"/>
    </source>
</evidence>
<dbReference type="AlphaFoldDB" id="A0A9N9L7Z3"/>
<gene>
    <name evidence="1" type="ORF">HYFRA_00002296</name>
</gene>
<keyword evidence="2" id="KW-1185">Reference proteome</keyword>
<reference evidence="1" key="1">
    <citation type="submission" date="2021-07" db="EMBL/GenBank/DDBJ databases">
        <authorList>
            <person name="Durling M."/>
        </authorList>
    </citation>
    <scope>NUCLEOTIDE SEQUENCE</scope>
</reference>
<evidence type="ECO:0000313" key="2">
    <source>
        <dbReference type="Proteomes" id="UP000696280"/>
    </source>
</evidence>
<proteinExistence type="predicted"/>
<organism evidence="1 2">
    <name type="scientific">Hymenoscyphus fraxineus</name>
    <dbReference type="NCBI Taxonomy" id="746836"/>
    <lineage>
        <taxon>Eukaryota</taxon>
        <taxon>Fungi</taxon>
        <taxon>Dikarya</taxon>
        <taxon>Ascomycota</taxon>
        <taxon>Pezizomycotina</taxon>
        <taxon>Leotiomycetes</taxon>
        <taxon>Helotiales</taxon>
        <taxon>Helotiaceae</taxon>
        <taxon>Hymenoscyphus</taxon>
    </lineage>
</organism>
<name>A0A9N9L7Z3_9HELO</name>
<protein>
    <recommendedName>
        <fullName evidence="3">F-box domain-containing protein</fullName>
    </recommendedName>
</protein>
<accession>A0A9N9L7Z3</accession>